<keyword evidence="4" id="KW-1185">Reference proteome</keyword>
<dbReference type="RefSeq" id="WP_204468571.1">
    <property type="nucleotide sequence ID" value="NZ_JACLYU010000006.1"/>
</dbReference>
<proteinExistence type="predicted"/>
<dbReference type="Pfam" id="PF13196">
    <property type="entry name" value="DUF4012"/>
    <property type="match status" value="1"/>
</dbReference>
<reference evidence="3" key="2">
    <citation type="journal article" date="2021" name="Sci. Rep.">
        <title>The distribution of antibiotic resistance genes in chicken gut microbiota commensals.</title>
        <authorList>
            <person name="Juricova H."/>
            <person name="Matiasovicova J."/>
            <person name="Kubasova T."/>
            <person name="Cejkova D."/>
            <person name="Rychlik I."/>
        </authorList>
    </citation>
    <scope>NUCLEOTIDE SEQUENCE</scope>
    <source>
        <strain evidence="3">An836</strain>
    </source>
</reference>
<dbReference type="Proteomes" id="UP000718821">
    <property type="component" value="Unassembled WGS sequence"/>
</dbReference>
<evidence type="ECO:0000256" key="1">
    <source>
        <dbReference type="SAM" id="MobiDB-lite"/>
    </source>
</evidence>
<keyword evidence="2" id="KW-1133">Transmembrane helix</keyword>
<reference evidence="3" key="1">
    <citation type="submission" date="2020-08" db="EMBL/GenBank/DDBJ databases">
        <authorList>
            <person name="Cejkova D."/>
            <person name="Kubasova T."/>
            <person name="Jahodarova E."/>
            <person name="Rychlik I."/>
        </authorList>
    </citation>
    <scope>NUCLEOTIDE SEQUENCE</scope>
    <source>
        <strain evidence="3">An836</strain>
    </source>
</reference>
<evidence type="ECO:0000256" key="2">
    <source>
        <dbReference type="SAM" id="Phobius"/>
    </source>
</evidence>
<evidence type="ECO:0000313" key="4">
    <source>
        <dbReference type="Proteomes" id="UP000718821"/>
    </source>
</evidence>
<keyword evidence="2" id="KW-0472">Membrane</keyword>
<evidence type="ECO:0000313" key="3">
    <source>
        <dbReference type="EMBL" id="MBM6699655.1"/>
    </source>
</evidence>
<protein>
    <submittedName>
        <fullName evidence="3">DUF4012 domain-containing protein</fullName>
    </submittedName>
</protein>
<accession>A0A938WVP3</accession>
<feature type="compositionally biased region" description="Basic residues" evidence="1">
    <location>
        <begin position="40"/>
        <end position="54"/>
    </location>
</feature>
<dbReference type="EMBL" id="JACLYU010000006">
    <property type="protein sequence ID" value="MBM6699655.1"/>
    <property type="molecule type" value="Genomic_DNA"/>
</dbReference>
<dbReference type="AlphaFoldDB" id="A0A938WVP3"/>
<dbReference type="InterPro" id="IPR025101">
    <property type="entry name" value="DUF4012"/>
</dbReference>
<name>A0A938WVP3_9BIFI</name>
<sequence>MDLQDTLGGAEQPPEPPDQKAGQTVVAPDLSVVIDDPHDRRRKPSRRGRIRAAKQRRRRRRRIIIGSVFTVLLLYLAFLGVSALMALREAKSAVQAVRQLTSLSDIGNLGNVNTTAAATALDTLSDSINGIETWVGNPGWKPLEWVPYYGKDVKAARSMIHVANTVANDAMPQLRNALGSIKPAEFGITGGTVSLPGLADAAPSLQLANPVMTQAAADLRQIQPGHIGAVTDALEQGKALIGTVADLTDGLSRFATVAPSMLDLNNSQPRTYLVLAQNNAELRATGGLPGSWGTLTVAGGRMTLGEFIPETQLPILDQPVIPLESEETNLYTDALGRIPHDVNLTPEFPRAAAIAKAMWEQANPGQTIDGVIALDPVLLQSLLGAVGGVTVDGMTLDGQNAAKVLLHEVYAKSADANWQNEFFARAAHASFARIVDGANANVMALVGAMRQAVGGGHLLLWSAQGAEQRQIEDTAVAGMLNDTPAQPKLGIYFNDLGQSKMDWYLDRRTKVTLDHANADGSKVWTVNVTLTNTLDPADVDSTPAYVLGDGAHGITPGQLGVNVFHYTPAGGRLVSWQLPDGGDFDLLTTHDGHTVGAKAFVLDPGQSVTYTLSVQTAATPNAADLVVAQTPLL</sequence>
<gene>
    <name evidence="3" type="ORF">H7U32_04870</name>
</gene>
<organism evidence="3 4">
    <name type="scientific">Bifidobacterium pullorum subsp. saeculare</name>
    <dbReference type="NCBI Taxonomy" id="78257"/>
    <lineage>
        <taxon>Bacteria</taxon>
        <taxon>Bacillati</taxon>
        <taxon>Actinomycetota</taxon>
        <taxon>Actinomycetes</taxon>
        <taxon>Bifidobacteriales</taxon>
        <taxon>Bifidobacteriaceae</taxon>
        <taxon>Bifidobacterium</taxon>
    </lineage>
</organism>
<feature type="region of interest" description="Disordered" evidence="1">
    <location>
        <begin position="1"/>
        <end position="54"/>
    </location>
</feature>
<feature type="transmembrane region" description="Helical" evidence="2">
    <location>
        <begin position="63"/>
        <end position="87"/>
    </location>
</feature>
<keyword evidence="2" id="KW-0812">Transmembrane</keyword>
<comment type="caution">
    <text evidence="3">The sequence shown here is derived from an EMBL/GenBank/DDBJ whole genome shotgun (WGS) entry which is preliminary data.</text>
</comment>